<feature type="domain" description="Post-SET" evidence="12">
    <location>
        <begin position="1165"/>
        <end position="1181"/>
    </location>
</feature>
<evidence type="ECO:0000259" key="10">
    <source>
        <dbReference type="PROSITE" id="PS50280"/>
    </source>
</evidence>
<evidence type="ECO:0000259" key="12">
    <source>
        <dbReference type="PROSITE" id="PS50868"/>
    </source>
</evidence>
<dbReference type="InterPro" id="IPR051357">
    <property type="entry name" value="H3K9_HMTase_SUVAR3-9"/>
</dbReference>
<dbReference type="PROSITE" id="PS50868">
    <property type="entry name" value="POST_SET"/>
    <property type="match status" value="1"/>
</dbReference>
<gene>
    <name evidence="14" type="ORF">MIMGU_mgv1a021585mg</name>
</gene>
<dbReference type="InterPro" id="IPR015947">
    <property type="entry name" value="PUA-like_sf"/>
</dbReference>
<dbReference type="SMART" id="SM00468">
    <property type="entry name" value="PreSET"/>
    <property type="match status" value="1"/>
</dbReference>
<feature type="region of interest" description="Disordered" evidence="9">
    <location>
        <begin position="382"/>
        <end position="405"/>
    </location>
</feature>
<dbReference type="SMART" id="SM00466">
    <property type="entry name" value="SRA"/>
    <property type="match status" value="1"/>
</dbReference>
<dbReference type="Pfam" id="PF02182">
    <property type="entry name" value="SAD_SRA"/>
    <property type="match status" value="1"/>
</dbReference>
<dbReference type="Pfam" id="PF00856">
    <property type="entry name" value="SET"/>
    <property type="match status" value="1"/>
</dbReference>
<dbReference type="PROSITE" id="PS50867">
    <property type="entry name" value="PRE_SET"/>
    <property type="match status" value="1"/>
</dbReference>
<keyword evidence="4" id="KW-0808">Transferase</keyword>
<dbReference type="PANTHER" id="PTHR45660">
    <property type="entry name" value="HISTONE-LYSINE N-METHYLTRANSFERASE SETMAR"/>
    <property type="match status" value="1"/>
</dbReference>
<organism evidence="14 15">
    <name type="scientific">Erythranthe guttata</name>
    <name type="common">Yellow monkey flower</name>
    <name type="synonym">Mimulus guttatus</name>
    <dbReference type="NCBI Taxonomy" id="4155"/>
    <lineage>
        <taxon>Eukaryota</taxon>
        <taxon>Viridiplantae</taxon>
        <taxon>Streptophyta</taxon>
        <taxon>Embryophyta</taxon>
        <taxon>Tracheophyta</taxon>
        <taxon>Spermatophyta</taxon>
        <taxon>Magnoliopsida</taxon>
        <taxon>eudicotyledons</taxon>
        <taxon>Gunneridae</taxon>
        <taxon>Pentapetalae</taxon>
        <taxon>asterids</taxon>
        <taxon>lamiids</taxon>
        <taxon>Lamiales</taxon>
        <taxon>Phrymaceae</taxon>
        <taxon>Erythranthe</taxon>
    </lineage>
</organism>
<reference evidence="14 15" key="1">
    <citation type="journal article" date="2013" name="Proc. Natl. Acad. Sci. U.S.A.">
        <title>Fine-scale variation in meiotic recombination in Mimulus inferred from population shotgun sequencing.</title>
        <authorList>
            <person name="Hellsten U."/>
            <person name="Wright K.M."/>
            <person name="Jenkins J."/>
            <person name="Shu S."/>
            <person name="Yuan Y."/>
            <person name="Wessler S.R."/>
            <person name="Schmutz J."/>
            <person name="Willis J.H."/>
            <person name="Rokhsar D.S."/>
        </authorList>
    </citation>
    <scope>NUCLEOTIDE SEQUENCE [LARGE SCALE GENOMIC DNA]</scope>
    <source>
        <strain evidence="15">cv. DUN x IM62</strain>
    </source>
</reference>
<dbReference type="Pfam" id="PF05033">
    <property type="entry name" value="Pre-SET"/>
    <property type="match status" value="1"/>
</dbReference>
<keyword evidence="7 8" id="KW-0539">Nucleus</keyword>
<feature type="compositionally biased region" description="Basic residues" evidence="9">
    <location>
        <begin position="578"/>
        <end position="600"/>
    </location>
</feature>
<dbReference type="GO" id="GO:0042054">
    <property type="term" value="F:histone methyltransferase activity"/>
    <property type="evidence" value="ECO:0000318"/>
    <property type="project" value="GO_Central"/>
</dbReference>
<feature type="region of interest" description="Disordered" evidence="9">
    <location>
        <begin position="429"/>
        <end position="506"/>
    </location>
</feature>
<comment type="subcellular location">
    <subcellularLocation>
        <location evidence="1">Chromosome</location>
    </subcellularLocation>
    <subcellularLocation>
        <location evidence="8">Nucleus</location>
    </subcellularLocation>
</comment>
<proteinExistence type="predicted"/>
<dbReference type="STRING" id="4155.A0A022Q275"/>
<evidence type="ECO:0000256" key="9">
    <source>
        <dbReference type="SAM" id="MobiDB-lite"/>
    </source>
</evidence>
<dbReference type="AlphaFoldDB" id="A0A022Q275"/>
<keyword evidence="2" id="KW-0158">Chromosome</keyword>
<dbReference type="PANTHER" id="PTHR45660:SF46">
    <property type="entry name" value="HISTONE-LYSINE N-METHYLTRANSFERASE, H3 LYSINE-9 SPECIFIC SUVH6"/>
    <property type="match status" value="1"/>
</dbReference>
<feature type="domain" description="SET" evidence="10">
    <location>
        <begin position="1019"/>
        <end position="1151"/>
    </location>
</feature>
<evidence type="ECO:0000256" key="4">
    <source>
        <dbReference type="ARBA" id="ARBA00022679"/>
    </source>
</evidence>
<dbReference type="PROSITE" id="PS51575">
    <property type="entry name" value="SAM_MT43_SUVAR39_2"/>
    <property type="match status" value="1"/>
</dbReference>
<evidence type="ECO:0000256" key="5">
    <source>
        <dbReference type="ARBA" id="ARBA00022691"/>
    </source>
</evidence>
<keyword evidence="15" id="KW-1185">Reference proteome</keyword>
<feature type="domain" description="Pre-SET" evidence="11">
    <location>
        <begin position="956"/>
        <end position="1016"/>
    </location>
</feature>
<dbReference type="eggNOG" id="KOG1082">
    <property type="taxonomic scope" value="Eukaryota"/>
</dbReference>
<dbReference type="InterPro" id="IPR036987">
    <property type="entry name" value="SRA-YDG_sf"/>
</dbReference>
<dbReference type="Proteomes" id="UP000030748">
    <property type="component" value="Unassembled WGS sequence"/>
</dbReference>
<evidence type="ECO:0000256" key="7">
    <source>
        <dbReference type="ARBA" id="ARBA00023242"/>
    </source>
</evidence>
<evidence type="ECO:0000256" key="2">
    <source>
        <dbReference type="ARBA" id="ARBA00022454"/>
    </source>
</evidence>
<evidence type="ECO:0000256" key="1">
    <source>
        <dbReference type="ARBA" id="ARBA00004286"/>
    </source>
</evidence>
<evidence type="ECO:0000259" key="13">
    <source>
        <dbReference type="PROSITE" id="PS51015"/>
    </source>
</evidence>
<evidence type="ECO:0000256" key="3">
    <source>
        <dbReference type="ARBA" id="ARBA00022603"/>
    </source>
</evidence>
<dbReference type="SMART" id="SM00317">
    <property type="entry name" value="SET"/>
    <property type="match status" value="1"/>
</dbReference>
<sequence>MVSFSNGSLSGVVSNKRPLENGYLPKFKPRRVSAVRDFPPLCGSNAVPTNLKPDENGGSVVGVTETVGVKDSQMNDAAVGNGVVISEIADQTEAEAVGNSETDKIEADGFTTAEMPQPVKLNEMENSDVQNLADSSGFESSNIKVDCQSNEEINCTVDVDMTESLDALVERVTASANFFDELMIEIGPLGFQLPNEAVNNPIEEERTESMNTLVGNVETTVMDVFSKNFDELITETAFIGVDTPINMESDSSNAGCQKELNEVGGLALVPSSVVEEAKPISYPDTSHDEDPSVKPTDKYRLRRVSAIRDFPPHCGRNVTLPIDEEKQTVKEYLDTVQEIHVKEDTTETLNGGAVRGPLELIAEATVECVIVDSEELIEKKEASNAGGPVGREIAAKSPDTYGEESGFSMENEVHREVVYGLMAAPYCPWRNPKVSTNNSDGKTRRLKVRHSKKSRIHKSKGVAVDSNLKADGSGGPSPKKTASPDSHDVDGSAGSSTFMNEKDRSVKRPLQITPIAMFNPWPDNSDNNSAGPVKNETVVYSPGGSDDMMPPHNVASAADEVDGEVVGGVVKENAGSSHGKKKQILPWRQKGKAVARKSTPKVKFSGSPFRKKQHKVRTSDDVDEGPGSSKSSTSRKSRDFEIDLPPIAPPSGRKSSGQGDARNRVRETLRLFHAICRKCLQHEEANTVPGQEGKKSKQSEKKLIRIDLHAAKIVIAEGRDVNTGRQILGQVPGVEVGDEFQYRVELALVGIHRLYQAGIDSIKLDNGVPVAVSIVSSGSYADDVENADTLIYSGQGGNVVVQAKQKSKEPEDQKLEKGNLALKNSITTQTPVRVVRGWKETKVVDLADQRAKIVTTYVYDGLYTVTNYWTETGPHGKQVFMFELKRNPGQPELAWKELKKSSKSKIRAGVCVADISGGKEALAISAVNTCDSDKPPNFNYISKMMYPNWHRSIPPAGCDCIGRCSDSRKCRCAVKNGGEIPYNRNGALVETKPLVYECGPHCKCPPSCYNRVGQRGIKFRLEIFKTESRGWGVRPLTSIPSGSFICEYVGELLEDKEAERRVGSDEYLFDIGQNYSDCPSLKPEEQHSEESGYTIDAAHYGNVGRFINHSCSPNLYAQNVIHDHDDRKMPHVMLFAMENIPPLQELTYHYNYSVGQISDPNGNIKVKKCYCGTAACTGRMY</sequence>
<dbReference type="GO" id="GO:0032259">
    <property type="term" value="P:methylation"/>
    <property type="evidence" value="ECO:0007669"/>
    <property type="project" value="UniProtKB-KW"/>
</dbReference>
<dbReference type="GO" id="GO:0003690">
    <property type="term" value="F:double-stranded DNA binding"/>
    <property type="evidence" value="ECO:0000318"/>
    <property type="project" value="GO_Central"/>
</dbReference>
<dbReference type="InterPro" id="IPR001214">
    <property type="entry name" value="SET_dom"/>
</dbReference>
<dbReference type="InterPro" id="IPR046341">
    <property type="entry name" value="SET_dom_sf"/>
</dbReference>
<feature type="region of interest" description="Disordered" evidence="9">
    <location>
        <begin position="571"/>
        <end position="661"/>
    </location>
</feature>
<dbReference type="GO" id="GO:0008270">
    <property type="term" value="F:zinc ion binding"/>
    <property type="evidence" value="ECO:0007669"/>
    <property type="project" value="InterPro"/>
</dbReference>
<protein>
    <recommendedName>
        <fullName evidence="16">SET domain-containing protein</fullName>
    </recommendedName>
</protein>
<feature type="domain" description="YDG" evidence="13">
    <location>
        <begin position="729"/>
        <end position="886"/>
    </location>
</feature>
<keyword evidence="3" id="KW-0489">Methyltransferase</keyword>
<dbReference type="EMBL" id="KI632217">
    <property type="protein sequence ID" value="EYU21899.1"/>
    <property type="molecule type" value="Genomic_DNA"/>
</dbReference>
<dbReference type="PROSITE" id="PS51015">
    <property type="entry name" value="YDG"/>
    <property type="match status" value="1"/>
</dbReference>
<keyword evidence="6" id="KW-0156">Chromatin regulator</keyword>
<accession>A0A022Q275</accession>
<dbReference type="InterPro" id="IPR003616">
    <property type="entry name" value="Post-SET_dom"/>
</dbReference>
<evidence type="ECO:0000256" key="8">
    <source>
        <dbReference type="PROSITE-ProRule" id="PRU00358"/>
    </source>
</evidence>
<name>A0A022Q275_ERYGU</name>
<dbReference type="InterPro" id="IPR007728">
    <property type="entry name" value="Pre-SET_dom"/>
</dbReference>
<evidence type="ECO:0000259" key="11">
    <source>
        <dbReference type="PROSITE" id="PS50867"/>
    </source>
</evidence>
<dbReference type="SUPFAM" id="SSF88697">
    <property type="entry name" value="PUA domain-like"/>
    <property type="match status" value="1"/>
</dbReference>
<evidence type="ECO:0000313" key="15">
    <source>
        <dbReference type="Proteomes" id="UP000030748"/>
    </source>
</evidence>
<feature type="compositionally biased region" description="Basic residues" evidence="9">
    <location>
        <begin position="444"/>
        <end position="460"/>
    </location>
</feature>
<dbReference type="PROSITE" id="PS50280">
    <property type="entry name" value="SET"/>
    <property type="match status" value="1"/>
</dbReference>
<dbReference type="InterPro" id="IPR025794">
    <property type="entry name" value="H3-K9-MeTrfase_plant"/>
</dbReference>
<dbReference type="Gene3D" id="2.30.280.10">
    <property type="entry name" value="SRA-YDG"/>
    <property type="match status" value="1"/>
</dbReference>
<dbReference type="GO" id="GO:0005634">
    <property type="term" value="C:nucleus"/>
    <property type="evidence" value="ECO:0007669"/>
    <property type="project" value="UniProtKB-SubCell"/>
</dbReference>
<dbReference type="InterPro" id="IPR003105">
    <property type="entry name" value="SRA_YDG"/>
</dbReference>
<evidence type="ECO:0008006" key="16">
    <source>
        <dbReference type="Google" id="ProtNLM"/>
    </source>
</evidence>
<evidence type="ECO:0000313" key="14">
    <source>
        <dbReference type="EMBL" id="EYU21899.1"/>
    </source>
</evidence>
<evidence type="ECO:0000256" key="6">
    <source>
        <dbReference type="ARBA" id="ARBA00022853"/>
    </source>
</evidence>
<keyword evidence="5" id="KW-0949">S-adenosyl-L-methionine</keyword>
<dbReference type="SUPFAM" id="SSF82199">
    <property type="entry name" value="SET domain"/>
    <property type="match status" value="1"/>
</dbReference>
<dbReference type="GO" id="GO:0005694">
    <property type="term" value="C:chromosome"/>
    <property type="evidence" value="ECO:0007669"/>
    <property type="project" value="UniProtKB-SubCell"/>
</dbReference>
<dbReference type="Gene3D" id="2.170.270.10">
    <property type="entry name" value="SET domain"/>
    <property type="match status" value="1"/>
</dbReference>